<dbReference type="GO" id="GO:0016740">
    <property type="term" value="F:transferase activity"/>
    <property type="evidence" value="ECO:0007669"/>
    <property type="project" value="UniProtKB-KW"/>
</dbReference>
<organism evidence="2 3">
    <name type="scientific">Fluoribacter dumoffii</name>
    <dbReference type="NCBI Taxonomy" id="463"/>
    <lineage>
        <taxon>Bacteria</taxon>
        <taxon>Pseudomonadati</taxon>
        <taxon>Pseudomonadota</taxon>
        <taxon>Gammaproteobacteria</taxon>
        <taxon>Legionellales</taxon>
        <taxon>Legionellaceae</taxon>
        <taxon>Fluoribacter</taxon>
    </lineage>
</organism>
<dbReference type="GeneID" id="93294066"/>
<dbReference type="Proteomes" id="UP000254554">
    <property type="component" value="Unassembled WGS sequence"/>
</dbReference>
<evidence type="ECO:0000313" key="3">
    <source>
        <dbReference type="Proteomes" id="UP000254554"/>
    </source>
</evidence>
<dbReference type="AlphaFoldDB" id="A0A377GE70"/>
<protein>
    <submittedName>
        <fullName evidence="2">Aminoglycoside phosphotransferase</fullName>
    </submittedName>
</protein>
<dbReference type="PANTHER" id="PTHR21310">
    <property type="entry name" value="AMINOGLYCOSIDE PHOSPHOTRANSFERASE-RELATED-RELATED"/>
    <property type="match status" value="1"/>
</dbReference>
<dbReference type="STRING" id="1094715.GCA_000236165_03187"/>
<dbReference type="RefSeq" id="WP_010655217.1">
    <property type="nucleotide sequence ID" value="NZ_JAPHOO010000002.1"/>
</dbReference>
<keyword evidence="2" id="KW-0808">Transferase</keyword>
<feature type="domain" description="Aminoglycoside phosphotransferase" evidence="1">
    <location>
        <begin position="32"/>
        <end position="257"/>
    </location>
</feature>
<dbReference type="CDD" id="cd05155">
    <property type="entry name" value="APH_ChoK_like_1"/>
    <property type="match status" value="1"/>
</dbReference>
<sequence length="293" mass="33170">MTLPIDVSLVRKLINSQFPQWSDLAIKPVEFSGWDNRTFHLGADMTVRLPSDASYALQVEKEQYWLPYLAPHLIWPIPRPLAQGKPSKDYPWPWSIYQWIEGDTASIERISDMNQFAADLGQFLLQLQNVKTKGGPLAGEHSFFRGGPLKTYDAETRAAITILHQQIDVKIISSIWTEALKEVWQSEPVWVHGDIAPGNLLVKGGRLGAVIDFGQLAIGDPACDLVIAWTFFKAESRETFRNTLQLDKATWARARGWALWKALIVWARLSGTNPLEIEKARKVIDELVADSYF</sequence>
<dbReference type="InterPro" id="IPR011009">
    <property type="entry name" value="Kinase-like_dom_sf"/>
</dbReference>
<proteinExistence type="predicted"/>
<reference evidence="2 3" key="1">
    <citation type="submission" date="2018-06" db="EMBL/GenBank/DDBJ databases">
        <authorList>
            <consortium name="Pathogen Informatics"/>
            <person name="Doyle S."/>
        </authorList>
    </citation>
    <scope>NUCLEOTIDE SEQUENCE [LARGE SCALE GENOMIC DNA]</scope>
    <source>
        <strain evidence="2 3">NCTC11370</strain>
    </source>
</reference>
<dbReference type="EMBL" id="UGGT01000001">
    <property type="protein sequence ID" value="STO23097.1"/>
    <property type="molecule type" value="Genomic_DNA"/>
</dbReference>
<dbReference type="InterPro" id="IPR051678">
    <property type="entry name" value="AGP_Transferase"/>
</dbReference>
<evidence type="ECO:0000259" key="1">
    <source>
        <dbReference type="Pfam" id="PF01636"/>
    </source>
</evidence>
<dbReference type="InterPro" id="IPR002575">
    <property type="entry name" value="Aminoglycoside_PTrfase"/>
</dbReference>
<dbReference type="SUPFAM" id="SSF56112">
    <property type="entry name" value="Protein kinase-like (PK-like)"/>
    <property type="match status" value="1"/>
</dbReference>
<keyword evidence="3" id="KW-1185">Reference proteome</keyword>
<evidence type="ECO:0000313" key="2">
    <source>
        <dbReference type="EMBL" id="STO23097.1"/>
    </source>
</evidence>
<dbReference type="Gene3D" id="3.90.1200.10">
    <property type="match status" value="1"/>
</dbReference>
<gene>
    <name evidence="2" type="ORF">NCTC11370_03201</name>
</gene>
<dbReference type="PANTHER" id="PTHR21310:SF42">
    <property type="entry name" value="BIFUNCTIONAL AAC_APH"/>
    <property type="match status" value="1"/>
</dbReference>
<dbReference type="OrthoDB" id="3806873at2"/>
<dbReference type="Gene3D" id="3.30.200.20">
    <property type="entry name" value="Phosphorylase Kinase, domain 1"/>
    <property type="match status" value="1"/>
</dbReference>
<accession>A0A377GE70</accession>
<name>A0A377GE70_9GAMM</name>
<dbReference type="Pfam" id="PF01636">
    <property type="entry name" value="APH"/>
    <property type="match status" value="1"/>
</dbReference>